<dbReference type="Pfam" id="PF03816">
    <property type="entry name" value="LytR_cpsA_psr"/>
    <property type="match status" value="1"/>
</dbReference>
<organism evidence="4 5">
    <name type="scientific">Caloranaerobacter azorensis DSM 13643</name>
    <dbReference type="NCBI Taxonomy" id="1121264"/>
    <lineage>
        <taxon>Bacteria</taxon>
        <taxon>Bacillati</taxon>
        <taxon>Bacillota</taxon>
        <taxon>Tissierellia</taxon>
        <taxon>Tissierellales</taxon>
        <taxon>Thermohalobacteraceae</taxon>
        <taxon>Caloranaerobacter</taxon>
    </lineage>
</organism>
<evidence type="ECO:0000256" key="1">
    <source>
        <dbReference type="ARBA" id="ARBA00006068"/>
    </source>
</evidence>
<proteinExistence type="inferred from homology"/>
<keyword evidence="5" id="KW-1185">Reference proteome</keyword>
<evidence type="ECO:0000256" key="2">
    <source>
        <dbReference type="SAM" id="Phobius"/>
    </source>
</evidence>
<accession>A0A1M5RHW1</accession>
<dbReference type="InterPro" id="IPR050922">
    <property type="entry name" value="LytR/CpsA/Psr_CW_biosynth"/>
</dbReference>
<dbReference type="NCBIfam" id="TIGR00350">
    <property type="entry name" value="lytR_cpsA_psr"/>
    <property type="match status" value="1"/>
</dbReference>
<evidence type="ECO:0000313" key="5">
    <source>
        <dbReference type="Proteomes" id="UP000183967"/>
    </source>
</evidence>
<reference evidence="5" key="1">
    <citation type="submission" date="2016-11" db="EMBL/GenBank/DDBJ databases">
        <authorList>
            <person name="Varghese N."/>
            <person name="Submissions S."/>
        </authorList>
    </citation>
    <scope>NUCLEOTIDE SEQUENCE [LARGE SCALE GENOMIC DNA]</scope>
    <source>
        <strain evidence="5">DSM 13643</strain>
    </source>
</reference>
<name>A0A1M5RHW1_9FIRM</name>
<dbReference type="OrthoDB" id="305468at2"/>
<dbReference type="Proteomes" id="UP000183967">
    <property type="component" value="Unassembled WGS sequence"/>
</dbReference>
<keyword evidence="2" id="KW-1133">Transmembrane helix</keyword>
<comment type="similarity">
    <text evidence="1">Belongs to the LytR/CpsA/Psr (LCP) family.</text>
</comment>
<dbReference type="RefSeq" id="WP_073194754.1">
    <property type="nucleotide sequence ID" value="NZ_FQXO01000006.1"/>
</dbReference>
<dbReference type="PANTHER" id="PTHR33392">
    <property type="entry name" value="POLYISOPRENYL-TEICHOIC ACID--PEPTIDOGLYCAN TEICHOIC ACID TRANSFERASE TAGU"/>
    <property type="match status" value="1"/>
</dbReference>
<keyword evidence="2" id="KW-0812">Transmembrane</keyword>
<protein>
    <submittedName>
        <fullName evidence="4">Transcriptional attenuator, LytR family</fullName>
    </submittedName>
</protein>
<gene>
    <name evidence="4" type="ORF">SAMN02745135_00236</name>
</gene>
<dbReference type="AlphaFoldDB" id="A0A1M5RHW1"/>
<dbReference type="InterPro" id="IPR004474">
    <property type="entry name" value="LytR_CpsA_psr"/>
</dbReference>
<feature type="transmembrane region" description="Helical" evidence="2">
    <location>
        <begin position="7"/>
        <end position="30"/>
    </location>
</feature>
<evidence type="ECO:0000313" key="4">
    <source>
        <dbReference type="EMBL" id="SHH25854.1"/>
    </source>
</evidence>
<dbReference type="Gene3D" id="3.40.630.190">
    <property type="entry name" value="LCP protein"/>
    <property type="match status" value="1"/>
</dbReference>
<dbReference type="EMBL" id="FQXO01000006">
    <property type="protein sequence ID" value="SHH25854.1"/>
    <property type="molecule type" value="Genomic_DNA"/>
</dbReference>
<evidence type="ECO:0000259" key="3">
    <source>
        <dbReference type="Pfam" id="PF03816"/>
    </source>
</evidence>
<sequence length="329" mass="37002">MKQFFKVFIIAFFCFVLAIGAGVLTFMKFYDANAQPQGNIKDANDDKKDNNDLSDDKPKVLDPFKKAIQESERINVLLLGLEGPRTDTIIFASFDPATKKVDLISIPRDTYFYRVGYKNADERKINAVYGDSGVKGTIKAVEAVLGGVPIHHYVKVTYSGVEKIVDSLGGVEVNVPFDMDYDDPTAKPPLHIHLKKGRQILDGKKAIQFLRFRKNNDRTVGYPDGDLGRIRAQQQFIKSAIKKSLSFRLPVVAQTCFKYIKTDMSLTDILLYVGKAIGIKTEDISMTTLPGRAIYKNIGGKKVSYFAYDPKQVKELMMKLYNVNTEIEN</sequence>
<dbReference type="PANTHER" id="PTHR33392:SF6">
    <property type="entry name" value="POLYISOPRENYL-TEICHOIC ACID--PEPTIDOGLYCAN TEICHOIC ACID TRANSFERASE TAGU"/>
    <property type="match status" value="1"/>
</dbReference>
<feature type="domain" description="Cell envelope-related transcriptional attenuator" evidence="3">
    <location>
        <begin position="85"/>
        <end position="244"/>
    </location>
</feature>
<keyword evidence="2" id="KW-0472">Membrane</keyword>